<gene>
    <name evidence="1" type="ORF">GCM10020366_65560</name>
</gene>
<name>A0ABP6S1A5_9PSEU</name>
<sequence>MRVEELRGRDQERDRAEPGRARGRALAWFVHGCALIDLDVTTSSVVELYREVLALLDDPSQHRTGSGWERAVLHCVDLLREPLAEAAADPHRHASRDERRALAPLVEIPRQVLIGPGGAERTFPMACRNAAGALLDGVISPYRAVGFVAGVGYFYADRQLAAVREWRVRYEDEPDARPALDAEIRAWARDRA</sequence>
<evidence type="ECO:0000313" key="1">
    <source>
        <dbReference type="EMBL" id="GAA3365482.1"/>
    </source>
</evidence>
<proteinExistence type="predicted"/>
<dbReference type="EMBL" id="BAAAYK010000038">
    <property type="protein sequence ID" value="GAA3365482.1"/>
    <property type="molecule type" value="Genomic_DNA"/>
</dbReference>
<accession>A0ABP6S1A5</accession>
<reference evidence="2" key="1">
    <citation type="journal article" date="2019" name="Int. J. Syst. Evol. Microbiol.">
        <title>The Global Catalogue of Microorganisms (GCM) 10K type strain sequencing project: providing services to taxonomists for standard genome sequencing and annotation.</title>
        <authorList>
            <consortium name="The Broad Institute Genomics Platform"/>
            <consortium name="The Broad Institute Genome Sequencing Center for Infectious Disease"/>
            <person name="Wu L."/>
            <person name="Ma J."/>
        </authorList>
    </citation>
    <scope>NUCLEOTIDE SEQUENCE [LARGE SCALE GENOMIC DNA]</scope>
    <source>
        <strain evidence="2">JCM 9687</strain>
    </source>
</reference>
<evidence type="ECO:0000313" key="2">
    <source>
        <dbReference type="Proteomes" id="UP001500483"/>
    </source>
</evidence>
<dbReference type="Proteomes" id="UP001500483">
    <property type="component" value="Unassembled WGS sequence"/>
</dbReference>
<comment type="caution">
    <text evidence="1">The sequence shown here is derived from an EMBL/GenBank/DDBJ whole genome shotgun (WGS) entry which is preliminary data.</text>
</comment>
<organism evidence="1 2">
    <name type="scientific">Saccharopolyspora gregorii</name>
    <dbReference type="NCBI Taxonomy" id="33914"/>
    <lineage>
        <taxon>Bacteria</taxon>
        <taxon>Bacillati</taxon>
        <taxon>Actinomycetota</taxon>
        <taxon>Actinomycetes</taxon>
        <taxon>Pseudonocardiales</taxon>
        <taxon>Pseudonocardiaceae</taxon>
        <taxon>Saccharopolyspora</taxon>
    </lineage>
</organism>
<protein>
    <submittedName>
        <fullName evidence="1">Uncharacterized protein</fullName>
    </submittedName>
</protein>
<keyword evidence="2" id="KW-1185">Reference proteome</keyword>